<protein>
    <submittedName>
        <fullName evidence="9">Integral membrane protein</fullName>
    </submittedName>
</protein>
<dbReference type="PANTHER" id="PTHR33048">
    <property type="entry name" value="PTH11-LIKE INTEGRAL MEMBRANE PROTEIN (AFU_ORTHOLOGUE AFUA_5G11245)"/>
    <property type="match status" value="1"/>
</dbReference>
<feature type="transmembrane region" description="Helical" evidence="7">
    <location>
        <begin position="87"/>
        <end position="110"/>
    </location>
</feature>
<dbReference type="Pfam" id="PF20684">
    <property type="entry name" value="Fung_rhodopsin"/>
    <property type="match status" value="1"/>
</dbReference>
<evidence type="ECO:0000256" key="3">
    <source>
        <dbReference type="ARBA" id="ARBA00022989"/>
    </source>
</evidence>
<feature type="domain" description="Rhodopsin" evidence="8">
    <location>
        <begin position="28"/>
        <end position="262"/>
    </location>
</feature>
<feature type="transmembrane region" description="Helical" evidence="7">
    <location>
        <begin position="167"/>
        <end position="188"/>
    </location>
</feature>
<feature type="transmembrane region" description="Helical" evidence="7">
    <location>
        <begin position="12"/>
        <end position="32"/>
    </location>
</feature>
<dbReference type="PANTHER" id="PTHR33048:SF47">
    <property type="entry name" value="INTEGRAL MEMBRANE PROTEIN-RELATED"/>
    <property type="match status" value="1"/>
</dbReference>
<proteinExistence type="inferred from homology"/>
<dbReference type="AlphaFoldDB" id="A0A8H5IGF5"/>
<feature type="transmembrane region" description="Helical" evidence="7">
    <location>
        <begin position="122"/>
        <end position="152"/>
    </location>
</feature>
<sequence>MKDADTRAPLILGVVLTLLLLTFGTVLLRVYTRAMLLKQFGADDIWAVLSMASITACACSILLGIKYGFGRHQVFLTEDESRNYFKVFYVSIILYLVSLGAIKTTFLCQYYRAFAVNKMRTVLLVAIVLVSAWSISQIFLNIFICTPVAAFWDQTIEGKCIPRNPTWYITAAGNIATDIMIIVIPFPVVIKLNLARRQRFVLLGVFCVGFLTCAISMVRMGYLDIEEDLTWVNVEPACWSFTELCCGLLCACVPTLRPFVSRYFPSMSSYNRSRKAYATYQPTEPHTSNRYHEIELQNRRRMQDDLLQDDSRSTRILRVSEFTVTETRDLGSAKHGERESDDEVLLVSHVFAAPRPVEKARTRPGKLPTTDEVDAAS</sequence>
<evidence type="ECO:0000256" key="4">
    <source>
        <dbReference type="ARBA" id="ARBA00023136"/>
    </source>
</evidence>
<evidence type="ECO:0000256" key="5">
    <source>
        <dbReference type="ARBA" id="ARBA00038359"/>
    </source>
</evidence>
<accession>A0A8H5IGF5</accession>
<feature type="transmembrane region" description="Helical" evidence="7">
    <location>
        <begin position="239"/>
        <end position="260"/>
    </location>
</feature>
<reference evidence="9 10" key="1">
    <citation type="submission" date="2020-05" db="EMBL/GenBank/DDBJ databases">
        <title>Identification and distribution of gene clusters putatively required for synthesis of sphingolipid metabolism inhibitors in phylogenetically diverse species of the filamentous fungus Fusarium.</title>
        <authorList>
            <person name="Kim H.-S."/>
            <person name="Busman M."/>
            <person name="Brown D.W."/>
            <person name="Divon H."/>
            <person name="Uhlig S."/>
            <person name="Proctor R.H."/>
        </authorList>
    </citation>
    <scope>NUCLEOTIDE SEQUENCE [LARGE SCALE GENOMIC DNA]</scope>
    <source>
        <strain evidence="9 10">NRRL 53147</strain>
    </source>
</reference>
<keyword evidence="10" id="KW-1185">Reference proteome</keyword>
<evidence type="ECO:0000313" key="10">
    <source>
        <dbReference type="Proteomes" id="UP000522262"/>
    </source>
</evidence>
<dbReference type="InterPro" id="IPR052337">
    <property type="entry name" value="SAT4-like"/>
</dbReference>
<feature type="region of interest" description="Disordered" evidence="6">
    <location>
        <begin position="355"/>
        <end position="377"/>
    </location>
</feature>
<keyword evidence="4 7" id="KW-0472">Membrane</keyword>
<dbReference type="GO" id="GO:0016020">
    <property type="term" value="C:membrane"/>
    <property type="evidence" value="ECO:0007669"/>
    <property type="project" value="UniProtKB-SubCell"/>
</dbReference>
<evidence type="ECO:0000256" key="1">
    <source>
        <dbReference type="ARBA" id="ARBA00004141"/>
    </source>
</evidence>
<dbReference type="InterPro" id="IPR049326">
    <property type="entry name" value="Rhodopsin_dom_fungi"/>
</dbReference>
<feature type="transmembrane region" description="Helical" evidence="7">
    <location>
        <begin position="44"/>
        <end position="67"/>
    </location>
</feature>
<comment type="subcellular location">
    <subcellularLocation>
        <location evidence="1">Membrane</location>
        <topology evidence="1">Multi-pass membrane protein</topology>
    </subcellularLocation>
</comment>
<evidence type="ECO:0000313" key="9">
    <source>
        <dbReference type="EMBL" id="KAF5535533.1"/>
    </source>
</evidence>
<comment type="similarity">
    <text evidence="5">Belongs to the SAT4 family.</text>
</comment>
<feature type="transmembrane region" description="Helical" evidence="7">
    <location>
        <begin position="200"/>
        <end position="219"/>
    </location>
</feature>
<dbReference type="EMBL" id="JAAOAM010000273">
    <property type="protein sequence ID" value="KAF5535533.1"/>
    <property type="molecule type" value="Genomic_DNA"/>
</dbReference>
<dbReference type="Proteomes" id="UP000522262">
    <property type="component" value="Unassembled WGS sequence"/>
</dbReference>
<evidence type="ECO:0000256" key="6">
    <source>
        <dbReference type="SAM" id="MobiDB-lite"/>
    </source>
</evidence>
<organism evidence="9 10">
    <name type="scientific">Fusarium mexicanum</name>
    <dbReference type="NCBI Taxonomy" id="751941"/>
    <lineage>
        <taxon>Eukaryota</taxon>
        <taxon>Fungi</taxon>
        <taxon>Dikarya</taxon>
        <taxon>Ascomycota</taxon>
        <taxon>Pezizomycotina</taxon>
        <taxon>Sordariomycetes</taxon>
        <taxon>Hypocreomycetidae</taxon>
        <taxon>Hypocreales</taxon>
        <taxon>Nectriaceae</taxon>
        <taxon>Fusarium</taxon>
        <taxon>Fusarium fujikuroi species complex</taxon>
    </lineage>
</organism>
<keyword evidence="3 7" id="KW-1133">Transmembrane helix</keyword>
<evidence type="ECO:0000256" key="7">
    <source>
        <dbReference type="SAM" id="Phobius"/>
    </source>
</evidence>
<evidence type="ECO:0000259" key="8">
    <source>
        <dbReference type="Pfam" id="PF20684"/>
    </source>
</evidence>
<gene>
    <name evidence="9" type="ORF">FMEXI_10800</name>
</gene>
<keyword evidence="2 7" id="KW-0812">Transmembrane</keyword>
<name>A0A8H5IGF5_9HYPO</name>
<evidence type="ECO:0000256" key="2">
    <source>
        <dbReference type="ARBA" id="ARBA00022692"/>
    </source>
</evidence>
<comment type="caution">
    <text evidence="9">The sequence shown here is derived from an EMBL/GenBank/DDBJ whole genome shotgun (WGS) entry which is preliminary data.</text>
</comment>